<accession>A0A6B3SVB3</accession>
<dbReference type="Pfam" id="PF13103">
    <property type="entry name" value="TonB_2"/>
    <property type="match status" value="1"/>
</dbReference>
<organism evidence="2 3">
    <name type="scientific">Noviherbaspirillum galbum</name>
    <dbReference type="NCBI Taxonomy" id="2709383"/>
    <lineage>
        <taxon>Bacteria</taxon>
        <taxon>Pseudomonadati</taxon>
        <taxon>Pseudomonadota</taxon>
        <taxon>Betaproteobacteria</taxon>
        <taxon>Burkholderiales</taxon>
        <taxon>Oxalobacteraceae</taxon>
        <taxon>Noviherbaspirillum</taxon>
    </lineage>
</organism>
<evidence type="ECO:0000256" key="1">
    <source>
        <dbReference type="SAM" id="MobiDB-lite"/>
    </source>
</evidence>
<evidence type="ECO:0000313" key="2">
    <source>
        <dbReference type="EMBL" id="NEX64451.1"/>
    </source>
</evidence>
<dbReference type="Gene3D" id="3.30.1150.10">
    <property type="match status" value="1"/>
</dbReference>
<dbReference type="SUPFAM" id="SSF74653">
    <property type="entry name" value="TolA/TonB C-terminal domain"/>
    <property type="match status" value="1"/>
</dbReference>
<dbReference type="Proteomes" id="UP000482155">
    <property type="component" value="Unassembled WGS sequence"/>
</dbReference>
<feature type="region of interest" description="Disordered" evidence="1">
    <location>
        <begin position="65"/>
        <end position="92"/>
    </location>
</feature>
<dbReference type="RefSeq" id="WP_163968378.1">
    <property type="nucleotide sequence ID" value="NZ_JAAIVB010000079.1"/>
</dbReference>
<proteinExistence type="predicted"/>
<name>A0A6B3SVB3_9BURK</name>
<keyword evidence="3" id="KW-1185">Reference proteome</keyword>
<evidence type="ECO:0000313" key="3">
    <source>
        <dbReference type="Proteomes" id="UP000482155"/>
    </source>
</evidence>
<comment type="caution">
    <text evidence="2">The sequence shown here is derived from an EMBL/GenBank/DDBJ whole genome shotgun (WGS) entry which is preliminary data.</text>
</comment>
<reference evidence="2 3" key="1">
    <citation type="submission" date="2020-02" db="EMBL/GenBank/DDBJ databases">
        <authorList>
            <person name="Kim M.K."/>
        </authorList>
    </citation>
    <scope>NUCLEOTIDE SEQUENCE [LARGE SCALE GENOMIC DNA]</scope>
    <source>
        <strain evidence="2 3">17J57-3</strain>
    </source>
</reference>
<sequence length="296" mass="32783">MVIAQNRSLSIAFAASALVHIALLAVRFVAPDTFQFKPADPGLEVILVNAKHDRAPVKAEALAQANLDGGGQADAGRSRSPLPDMGKTENGDGLKAIQRRIEELEQQQRMLAQANKKSPLHAAPVKDAVKPQAQPADGTDAMESARAILRREAEISKRMDDENKRPKKTFISPSTREVGYAMYFNRVRERIENIGTLNFPQKDGRKLYGELTLSIAIFQDGQIYAHERDDGIAVERSSGNPALDEAARRIVRRAAPFGAFAKNMRSSDRDDVWIMTTRFKFTREDALEAEMQGRAN</sequence>
<protein>
    <submittedName>
        <fullName evidence="2">TonB C-terminal domain-containing protein</fullName>
    </submittedName>
</protein>
<dbReference type="EMBL" id="JAAIVB010000079">
    <property type="protein sequence ID" value="NEX64451.1"/>
    <property type="molecule type" value="Genomic_DNA"/>
</dbReference>
<gene>
    <name evidence="2" type="ORF">G3574_25500</name>
</gene>
<dbReference type="AlphaFoldDB" id="A0A6B3SVB3"/>